<organism evidence="9">
    <name type="scientific">hydrothermal vent metagenome</name>
    <dbReference type="NCBI Taxonomy" id="652676"/>
    <lineage>
        <taxon>unclassified sequences</taxon>
        <taxon>metagenomes</taxon>
        <taxon>ecological metagenomes</taxon>
    </lineage>
</organism>
<dbReference type="GO" id="GO:0008168">
    <property type="term" value="F:methyltransferase activity"/>
    <property type="evidence" value="ECO:0007669"/>
    <property type="project" value="UniProtKB-KW"/>
</dbReference>
<dbReference type="Pfam" id="PF01728">
    <property type="entry name" value="FtsJ"/>
    <property type="match status" value="1"/>
</dbReference>
<keyword evidence="1" id="KW-0963">Cytoplasm</keyword>
<dbReference type="InterPro" id="IPR011224">
    <property type="entry name" value="rRNA_MeTrfase_M"/>
</dbReference>
<dbReference type="AlphaFoldDB" id="A0A3B0Y0G6"/>
<reference evidence="9" key="1">
    <citation type="submission" date="2018-06" db="EMBL/GenBank/DDBJ databases">
        <authorList>
            <person name="Zhirakovskaya E."/>
        </authorList>
    </citation>
    <scope>NUCLEOTIDE SEQUENCE</scope>
</reference>
<dbReference type="PIRSF" id="PIRSF028774">
    <property type="entry name" value="UCP028774"/>
    <property type="match status" value="1"/>
</dbReference>
<evidence type="ECO:0000256" key="4">
    <source>
        <dbReference type="ARBA" id="ARBA00022679"/>
    </source>
</evidence>
<dbReference type="InterPro" id="IPR002877">
    <property type="entry name" value="RNA_MeTrfase_FtsJ_dom"/>
</dbReference>
<accession>A0A3B0Y0G6</accession>
<dbReference type="InterPro" id="IPR048646">
    <property type="entry name" value="RlmM_THUMP-like"/>
</dbReference>
<dbReference type="Gene3D" id="3.30.2300.20">
    <property type="match status" value="1"/>
</dbReference>
<keyword evidence="3 9" id="KW-0489">Methyltransferase</keyword>
<evidence type="ECO:0000259" key="6">
    <source>
        <dbReference type="Pfam" id="PF01728"/>
    </source>
</evidence>
<keyword evidence="4 9" id="KW-0808">Transferase</keyword>
<dbReference type="Pfam" id="PF21239">
    <property type="entry name" value="RLMM_N"/>
    <property type="match status" value="1"/>
</dbReference>
<dbReference type="EMBL" id="UOFH01000199">
    <property type="protein sequence ID" value="VAW61886.1"/>
    <property type="molecule type" value="Genomic_DNA"/>
</dbReference>
<proteinExistence type="predicted"/>
<dbReference type="Gene3D" id="3.40.50.150">
    <property type="entry name" value="Vaccinia Virus protein VP39"/>
    <property type="match status" value="1"/>
</dbReference>
<evidence type="ECO:0000256" key="3">
    <source>
        <dbReference type="ARBA" id="ARBA00022603"/>
    </source>
</evidence>
<dbReference type="GO" id="GO:0006364">
    <property type="term" value="P:rRNA processing"/>
    <property type="evidence" value="ECO:0007669"/>
    <property type="project" value="UniProtKB-KW"/>
</dbReference>
<evidence type="ECO:0000256" key="2">
    <source>
        <dbReference type="ARBA" id="ARBA00022552"/>
    </source>
</evidence>
<dbReference type="InterPro" id="IPR029063">
    <property type="entry name" value="SAM-dependent_MTases_sf"/>
</dbReference>
<keyword evidence="2" id="KW-0698">rRNA processing</keyword>
<feature type="domain" description="RlmM ferredoxin-like" evidence="7">
    <location>
        <begin position="6"/>
        <end position="73"/>
    </location>
</feature>
<dbReference type="Pfam" id="PF18125">
    <property type="entry name" value="RlmM_FDX"/>
    <property type="match status" value="1"/>
</dbReference>
<dbReference type="InterPro" id="IPR040739">
    <property type="entry name" value="RlmM_FDX"/>
</dbReference>
<feature type="domain" description="Ribosomal RNA methyltransferase FtsJ" evidence="6">
    <location>
        <begin position="185"/>
        <end position="278"/>
    </location>
</feature>
<evidence type="ECO:0000313" key="9">
    <source>
        <dbReference type="EMBL" id="VAW61886.1"/>
    </source>
</evidence>
<evidence type="ECO:0000256" key="1">
    <source>
        <dbReference type="ARBA" id="ARBA00022490"/>
    </source>
</evidence>
<dbReference type="GO" id="GO:0032259">
    <property type="term" value="P:methylation"/>
    <property type="evidence" value="ECO:0007669"/>
    <property type="project" value="UniProtKB-KW"/>
</dbReference>
<dbReference type="EC" id="2.1.1.186" evidence="9"/>
<keyword evidence="5" id="KW-0949">S-adenosyl-L-methionine</keyword>
<dbReference type="SUPFAM" id="SSF53335">
    <property type="entry name" value="S-adenosyl-L-methionine-dependent methyltransferases"/>
    <property type="match status" value="1"/>
</dbReference>
<dbReference type="PANTHER" id="PTHR37524:SF2">
    <property type="entry name" value="RIBOSOMAL RNA METHYLTRANSFERASE FTSJ DOMAIN-CONTAINING PROTEIN"/>
    <property type="match status" value="1"/>
</dbReference>
<feature type="domain" description="Ribosomal RNA large subunit methyltransferase M THUMP-like" evidence="8">
    <location>
        <begin position="86"/>
        <end position="161"/>
    </location>
</feature>
<evidence type="ECO:0000259" key="7">
    <source>
        <dbReference type="Pfam" id="PF18125"/>
    </source>
</evidence>
<sequence length="353" mass="40203">MNPVCSLLYCRPGFEKESAAEIMQLTQMQGIQGYIKAKPDSGYIGFYPTAPVKLNTFNESIKFADMIFSRQCIFVSEFNNTLPVEDRITPLLAAIKNMRLTFNSVLLETPDTNEGKQLSSFCKKFSTPLTIALERNSLIRKKSEWRLHLFFLSSSAVYIGVTHIENSSPENMGIKRLRFPKSAPSRSTLKLEEAFKTMLTESEQTQVLKKGMSAVDLGACPGGWTWQLVTRGIRVNAIDNGAMDKALIDSGLVREIKADGFKYLPENPVDWLVCDMVEQPMKITQLMSQWLCEGHCKYVAFNLKLPMKKRYDMVMECKAYIAAQLNPLYHSYKLSIKHLYHDREEVTCIILLF</sequence>
<dbReference type="NCBIfam" id="NF008734">
    <property type="entry name" value="PRK11760.1"/>
    <property type="match status" value="1"/>
</dbReference>
<evidence type="ECO:0000256" key="5">
    <source>
        <dbReference type="ARBA" id="ARBA00022691"/>
    </source>
</evidence>
<dbReference type="PANTHER" id="PTHR37524">
    <property type="entry name" value="RIBOSOMAL RNA LARGE SUBUNIT METHYLTRANSFERASE M"/>
    <property type="match status" value="1"/>
</dbReference>
<gene>
    <name evidence="9" type="ORF">MNBD_GAMMA08-2258</name>
</gene>
<evidence type="ECO:0000259" key="8">
    <source>
        <dbReference type="Pfam" id="PF21239"/>
    </source>
</evidence>
<name>A0A3B0Y0G6_9ZZZZ</name>
<dbReference type="Gene3D" id="3.30.70.2810">
    <property type="match status" value="1"/>
</dbReference>
<protein>
    <submittedName>
        <fullName evidence="9">23S rRNA (Cytidine(2498)-2'-O)-methyltransferase</fullName>
        <ecNumber evidence="9">2.1.1.186</ecNumber>
    </submittedName>
</protein>